<comment type="similarity">
    <text evidence="1">Belongs to the DNA polymerase type-B family.</text>
</comment>
<evidence type="ECO:0000256" key="1">
    <source>
        <dbReference type="ARBA" id="ARBA00005755"/>
    </source>
</evidence>
<dbReference type="SUPFAM" id="SSF56672">
    <property type="entry name" value="DNA/RNA polymerases"/>
    <property type="match status" value="1"/>
</dbReference>
<dbReference type="InterPro" id="IPR023211">
    <property type="entry name" value="DNA_pol_palm_dom_sf"/>
</dbReference>
<keyword evidence="4" id="KW-0548">Nucleotidyltransferase</keyword>
<evidence type="ECO:0000256" key="7">
    <source>
        <dbReference type="ARBA" id="ARBA00023125"/>
    </source>
</evidence>
<evidence type="ECO:0000313" key="10">
    <source>
        <dbReference type="EMBL" id="CAH3184893.1"/>
    </source>
</evidence>
<dbReference type="PANTHER" id="PTHR33568">
    <property type="entry name" value="DNA POLYMERASE"/>
    <property type="match status" value="1"/>
</dbReference>
<keyword evidence="3" id="KW-0808">Transferase</keyword>
<dbReference type="Gene3D" id="1.10.287.690">
    <property type="entry name" value="Helix hairpin bin"/>
    <property type="match status" value="1"/>
</dbReference>
<comment type="caution">
    <text evidence="10">The sequence shown here is derived from an EMBL/GenBank/DDBJ whole genome shotgun (WGS) entry which is preliminary data.</text>
</comment>
<accession>A0ABN8S562</accession>
<dbReference type="InterPro" id="IPR006172">
    <property type="entry name" value="DNA-dir_DNA_pol_B"/>
</dbReference>
<feature type="non-terminal residue" evidence="10">
    <location>
        <position position="415"/>
    </location>
</feature>
<dbReference type="InterPro" id="IPR043502">
    <property type="entry name" value="DNA/RNA_pol_sf"/>
</dbReference>
<keyword evidence="11" id="KW-1185">Reference proteome</keyword>
<evidence type="ECO:0000256" key="4">
    <source>
        <dbReference type="ARBA" id="ARBA00022695"/>
    </source>
</evidence>
<dbReference type="PRINTS" id="PR00106">
    <property type="entry name" value="DNAPOLB"/>
</dbReference>
<dbReference type="EMBL" id="CALNXK010000404">
    <property type="protein sequence ID" value="CAH3184893.1"/>
    <property type="molecule type" value="Genomic_DNA"/>
</dbReference>
<evidence type="ECO:0000256" key="5">
    <source>
        <dbReference type="ARBA" id="ARBA00022705"/>
    </source>
</evidence>
<feature type="domain" description="DNA-directed DNA polymerase family B mitochondria/virus" evidence="9">
    <location>
        <begin position="281"/>
        <end position="400"/>
    </location>
</feature>
<dbReference type="Gene3D" id="3.90.1600.10">
    <property type="entry name" value="Palm domain of DNA polymerase"/>
    <property type="match status" value="1"/>
</dbReference>
<dbReference type="EC" id="2.7.7.7" evidence="2"/>
<dbReference type="PANTHER" id="PTHR33568:SF3">
    <property type="entry name" value="DNA-DIRECTED DNA POLYMERASE"/>
    <property type="match status" value="1"/>
</dbReference>
<evidence type="ECO:0000256" key="6">
    <source>
        <dbReference type="ARBA" id="ARBA00022932"/>
    </source>
</evidence>
<organism evidence="10 11">
    <name type="scientific">Porites lobata</name>
    <dbReference type="NCBI Taxonomy" id="104759"/>
    <lineage>
        <taxon>Eukaryota</taxon>
        <taxon>Metazoa</taxon>
        <taxon>Cnidaria</taxon>
        <taxon>Anthozoa</taxon>
        <taxon>Hexacorallia</taxon>
        <taxon>Scleractinia</taxon>
        <taxon>Fungiina</taxon>
        <taxon>Poritidae</taxon>
        <taxon>Porites</taxon>
    </lineage>
</organism>
<gene>
    <name evidence="10" type="ORF">PLOB_00031670</name>
</gene>
<evidence type="ECO:0000259" key="9">
    <source>
        <dbReference type="Pfam" id="PF03175"/>
    </source>
</evidence>
<evidence type="ECO:0000313" key="11">
    <source>
        <dbReference type="Proteomes" id="UP001159405"/>
    </source>
</evidence>
<sequence>MAMMKLPKRSMNFMVAFIMGVLNVSQTIATGNTIVIQIVPSQKSLKPPVKRHKLRQAGYTVIEKWEHDFEIEKKTNPTLMEFLKTFQLSEPLNPRDSFFGGRTNGVRLHCVAAAGEEIGYVDINSLYPYVNKTKTYPVGHAEILVNPTNQDIGSYFGIAKVKILPPPHLYHPVLPVHIGGKLMFPLCTQCVKEELEKQWLTRTAVCTHTAEERCITGTWCTPELQKALDLGYKVLKIHEVWHFSENQRKEGLFAEYVNKWLKNKTEASGWPKNCTTEAAKSEYINAYYEREGVQLEPAKVAKNGGRKQVAKLMLNSFWGKFGEKPNKTQTFTVTSPAELYAIIEDAGNNIHDIRICTDDIVKIDVSKAVEGVIPSNKTNIFIASFTTSWARLELYKYLEQLKDQVLYFDTDSIIY</sequence>
<reference evidence="10 11" key="1">
    <citation type="submission" date="2022-05" db="EMBL/GenBank/DDBJ databases">
        <authorList>
            <consortium name="Genoscope - CEA"/>
            <person name="William W."/>
        </authorList>
    </citation>
    <scope>NUCLEOTIDE SEQUENCE [LARGE SCALE GENOMIC DNA]</scope>
</reference>
<evidence type="ECO:0000256" key="3">
    <source>
        <dbReference type="ARBA" id="ARBA00022679"/>
    </source>
</evidence>
<keyword evidence="6" id="KW-0239">DNA-directed DNA polymerase</keyword>
<protein>
    <recommendedName>
        <fullName evidence="2">DNA-directed DNA polymerase</fullName>
        <ecNumber evidence="2">2.7.7.7</ecNumber>
    </recommendedName>
</protein>
<keyword evidence="5" id="KW-0235">DNA replication</keyword>
<comment type="catalytic activity">
    <reaction evidence="8">
        <text>DNA(n) + a 2'-deoxyribonucleoside 5'-triphosphate = DNA(n+1) + diphosphate</text>
        <dbReference type="Rhea" id="RHEA:22508"/>
        <dbReference type="Rhea" id="RHEA-COMP:17339"/>
        <dbReference type="Rhea" id="RHEA-COMP:17340"/>
        <dbReference type="ChEBI" id="CHEBI:33019"/>
        <dbReference type="ChEBI" id="CHEBI:61560"/>
        <dbReference type="ChEBI" id="CHEBI:173112"/>
        <dbReference type="EC" id="2.7.7.7"/>
    </reaction>
</comment>
<dbReference type="Pfam" id="PF03175">
    <property type="entry name" value="DNA_pol_B_2"/>
    <property type="match status" value="2"/>
</dbReference>
<feature type="domain" description="DNA-directed DNA polymerase family B mitochondria/virus" evidence="9">
    <location>
        <begin position="95"/>
        <end position="270"/>
    </location>
</feature>
<proteinExistence type="inferred from homology"/>
<evidence type="ECO:0000256" key="2">
    <source>
        <dbReference type="ARBA" id="ARBA00012417"/>
    </source>
</evidence>
<dbReference type="InterPro" id="IPR004868">
    <property type="entry name" value="DNA-dir_DNA_pol_B_mt/vir"/>
</dbReference>
<keyword evidence="7" id="KW-0238">DNA-binding</keyword>
<name>A0ABN8S562_9CNID</name>
<evidence type="ECO:0000256" key="8">
    <source>
        <dbReference type="ARBA" id="ARBA00049244"/>
    </source>
</evidence>
<dbReference type="Proteomes" id="UP001159405">
    <property type="component" value="Unassembled WGS sequence"/>
</dbReference>